<protein>
    <submittedName>
        <fullName evidence="1">Uncharacterized protein</fullName>
    </submittedName>
</protein>
<dbReference type="AlphaFoldDB" id="A0A1G6JCT6"/>
<proteinExistence type="predicted"/>
<name>A0A1G6JCT6_9FIRM</name>
<dbReference type="RefSeq" id="WP_093729515.1">
    <property type="nucleotide sequence ID" value="NZ_FMYW01000003.1"/>
</dbReference>
<gene>
    <name evidence="1" type="ORF">SAMN04487864_10361</name>
</gene>
<organism evidence="1 2">
    <name type="scientific">Succiniclasticum ruminis</name>
    <dbReference type="NCBI Taxonomy" id="40841"/>
    <lineage>
        <taxon>Bacteria</taxon>
        <taxon>Bacillati</taxon>
        <taxon>Bacillota</taxon>
        <taxon>Negativicutes</taxon>
        <taxon>Acidaminococcales</taxon>
        <taxon>Acidaminococcaceae</taxon>
        <taxon>Succiniclasticum</taxon>
    </lineage>
</organism>
<reference evidence="2" key="1">
    <citation type="submission" date="2016-10" db="EMBL/GenBank/DDBJ databases">
        <authorList>
            <person name="Varghese N."/>
            <person name="Submissions S."/>
        </authorList>
    </citation>
    <scope>NUCLEOTIDE SEQUENCE [LARGE SCALE GENOMIC DNA]</scope>
    <source>
        <strain evidence="2">DSM 11005</strain>
    </source>
</reference>
<evidence type="ECO:0000313" key="2">
    <source>
        <dbReference type="Proteomes" id="UP000198943"/>
    </source>
</evidence>
<dbReference type="EMBL" id="FMYW01000003">
    <property type="protein sequence ID" value="SDC16551.1"/>
    <property type="molecule type" value="Genomic_DNA"/>
</dbReference>
<keyword evidence="2" id="KW-1185">Reference proteome</keyword>
<dbReference type="OrthoDB" id="9775482at2"/>
<evidence type="ECO:0000313" key="1">
    <source>
        <dbReference type="EMBL" id="SDC16551.1"/>
    </source>
</evidence>
<sequence length="67" mass="7542">MTWEMDLKIIQEDAEKKGEKRGEKKGRLAGKKEKAIEIAKSLKEKGKLSDYEIAEVTALPLREVAAL</sequence>
<dbReference type="Proteomes" id="UP000198943">
    <property type="component" value="Unassembled WGS sequence"/>
</dbReference>
<accession>A0A1G6JCT6</accession>